<dbReference type="Pfam" id="PF21981">
    <property type="entry name" value="RecX_HTH3"/>
    <property type="match status" value="1"/>
</dbReference>
<gene>
    <name evidence="5" type="primary">recX</name>
    <name evidence="8" type="ORF">WMO14_02220</name>
</gene>
<dbReference type="PANTHER" id="PTHR33602:SF1">
    <property type="entry name" value="REGULATORY PROTEIN RECX FAMILY PROTEIN"/>
    <property type="match status" value="1"/>
</dbReference>
<dbReference type="HAMAP" id="MF_01114">
    <property type="entry name" value="RecX"/>
    <property type="match status" value="1"/>
</dbReference>
<dbReference type="EMBL" id="JBBMER010000001">
    <property type="protein sequence ID" value="MEQ2378704.1"/>
    <property type="molecule type" value="Genomic_DNA"/>
</dbReference>
<evidence type="ECO:0000256" key="3">
    <source>
        <dbReference type="ARBA" id="ARBA00018111"/>
    </source>
</evidence>
<dbReference type="RefSeq" id="WP_055306638.1">
    <property type="nucleotide sequence ID" value="NZ_DAWDAH010000003.1"/>
</dbReference>
<comment type="function">
    <text evidence="5">Modulates RecA activity.</text>
</comment>
<evidence type="ECO:0000313" key="9">
    <source>
        <dbReference type="Proteomes" id="UP001442364"/>
    </source>
</evidence>
<evidence type="ECO:0000259" key="7">
    <source>
        <dbReference type="Pfam" id="PF21981"/>
    </source>
</evidence>
<evidence type="ECO:0000256" key="1">
    <source>
        <dbReference type="ARBA" id="ARBA00004496"/>
    </source>
</evidence>
<dbReference type="InterPro" id="IPR053925">
    <property type="entry name" value="RecX_HTH_3rd"/>
</dbReference>
<comment type="caution">
    <text evidence="8">The sequence shown here is derived from an EMBL/GenBank/DDBJ whole genome shotgun (WGS) entry which is preliminary data.</text>
</comment>
<comment type="subcellular location">
    <subcellularLocation>
        <location evidence="1 5">Cytoplasm</location>
    </subcellularLocation>
</comment>
<name>A0ABV1BSG3_9FIRM</name>
<evidence type="ECO:0000256" key="2">
    <source>
        <dbReference type="ARBA" id="ARBA00009695"/>
    </source>
</evidence>
<feature type="domain" description="RecX second three-helical" evidence="6">
    <location>
        <begin position="115"/>
        <end position="153"/>
    </location>
</feature>
<evidence type="ECO:0000313" key="8">
    <source>
        <dbReference type="EMBL" id="MEQ2378704.1"/>
    </source>
</evidence>
<keyword evidence="4 5" id="KW-0963">Cytoplasm</keyword>
<feature type="domain" description="RecX third three-helical" evidence="7">
    <location>
        <begin position="175"/>
        <end position="211"/>
    </location>
</feature>
<dbReference type="InterPro" id="IPR053924">
    <property type="entry name" value="RecX_HTH_2nd"/>
</dbReference>
<dbReference type="Proteomes" id="UP001442364">
    <property type="component" value="Unassembled WGS sequence"/>
</dbReference>
<evidence type="ECO:0000259" key="6">
    <source>
        <dbReference type="Pfam" id="PF02631"/>
    </source>
</evidence>
<reference evidence="8 9" key="1">
    <citation type="submission" date="2024-03" db="EMBL/GenBank/DDBJ databases">
        <title>Human intestinal bacterial collection.</title>
        <authorList>
            <person name="Pauvert C."/>
            <person name="Hitch T.C.A."/>
            <person name="Clavel T."/>
        </authorList>
    </citation>
    <scope>NUCLEOTIDE SEQUENCE [LARGE SCALE GENOMIC DNA]</scope>
    <source>
        <strain evidence="8 9">CLA-AA-H255</strain>
    </source>
</reference>
<dbReference type="PANTHER" id="PTHR33602">
    <property type="entry name" value="REGULATORY PROTEIN RECX FAMILY PROTEIN"/>
    <property type="match status" value="1"/>
</dbReference>
<evidence type="ECO:0000256" key="5">
    <source>
        <dbReference type="HAMAP-Rule" id="MF_01114"/>
    </source>
</evidence>
<dbReference type="Gene3D" id="1.10.10.10">
    <property type="entry name" value="Winged helix-like DNA-binding domain superfamily/Winged helix DNA-binding domain"/>
    <property type="match status" value="3"/>
</dbReference>
<organism evidence="8 9">
    <name type="scientific">[Lactobacillus] rogosae</name>
    <dbReference type="NCBI Taxonomy" id="706562"/>
    <lineage>
        <taxon>Bacteria</taxon>
        <taxon>Bacillati</taxon>
        <taxon>Bacillota</taxon>
        <taxon>Clostridia</taxon>
        <taxon>Lachnospirales</taxon>
        <taxon>Lachnospiraceae</taxon>
        <taxon>Lachnospira</taxon>
    </lineage>
</organism>
<sequence>MYNDEVSSDIQYLVTSIVDVNKQRRRVFVNYEPAFVLYNSEIRKYQIKVDSVIMSDIYNEIITILTKRAKIRAMALLKSHDYTEGRLREKLQANGYPKCCIDETVAYIYSYGYIDDRRFADNYIISRSSSKSRRVIETSLLKLGVSADIIKEACDEFYCEEDDYAKEINVIIGHINKKINSIDIKDYNQLQKLKASLYRKGFRLDDINKALDMVCDTNEY</sequence>
<keyword evidence="9" id="KW-1185">Reference proteome</keyword>
<accession>A0ABV1BSG3</accession>
<comment type="similarity">
    <text evidence="2 5">Belongs to the RecX family.</text>
</comment>
<evidence type="ECO:0000256" key="4">
    <source>
        <dbReference type="ARBA" id="ARBA00022490"/>
    </source>
</evidence>
<dbReference type="Pfam" id="PF02631">
    <property type="entry name" value="RecX_HTH2"/>
    <property type="match status" value="1"/>
</dbReference>
<dbReference type="InterPro" id="IPR003783">
    <property type="entry name" value="Regulatory_RecX"/>
</dbReference>
<proteinExistence type="inferred from homology"/>
<protein>
    <recommendedName>
        <fullName evidence="3 5">Regulatory protein RecX</fullName>
    </recommendedName>
</protein>
<dbReference type="InterPro" id="IPR036388">
    <property type="entry name" value="WH-like_DNA-bd_sf"/>
</dbReference>